<gene>
    <name evidence="2" type="ORF">SO802_011843</name>
</gene>
<dbReference type="InterPro" id="IPR052929">
    <property type="entry name" value="RNase_H-like_EbsB-rel"/>
</dbReference>
<dbReference type="InterPro" id="IPR036397">
    <property type="entry name" value="RNaseH_sf"/>
</dbReference>
<organism evidence="2 3">
    <name type="scientific">Lithocarpus litseifolius</name>
    <dbReference type="NCBI Taxonomy" id="425828"/>
    <lineage>
        <taxon>Eukaryota</taxon>
        <taxon>Viridiplantae</taxon>
        <taxon>Streptophyta</taxon>
        <taxon>Embryophyta</taxon>
        <taxon>Tracheophyta</taxon>
        <taxon>Spermatophyta</taxon>
        <taxon>Magnoliopsida</taxon>
        <taxon>eudicotyledons</taxon>
        <taxon>Gunneridae</taxon>
        <taxon>Pentapetalae</taxon>
        <taxon>rosids</taxon>
        <taxon>fabids</taxon>
        <taxon>Fagales</taxon>
        <taxon>Fagaceae</taxon>
        <taxon>Lithocarpus</taxon>
    </lineage>
</organism>
<dbReference type="Proteomes" id="UP001459277">
    <property type="component" value="Unassembled WGS sequence"/>
</dbReference>
<keyword evidence="3" id="KW-1185">Reference proteome</keyword>
<name>A0AAW2D144_9ROSI</name>
<dbReference type="InterPro" id="IPR002156">
    <property type="entry name" value="RNaseH_domain"/>
</dbReference>
<dbReference type="AlphaFoldDB" id="A0AAW2D144"/>
<evidence type="ECO:0000259" key="1">
    <source>
        <dbReference type="Pfam" id="PF13456"/>
    </source>
</evidence>
<evidence type="ECO:0000313" key="3">
    <source>
        <dbReference type="Proteomes" id="UP001459277"/>
    </source>
</evidence>
<dbReference type="Gene3D" id="3.30.420.10">
    <property type="entry name" value="Ribonuclease H-like superfamily/Ribonuclease H"/>
    <property type="match status" value="1"/>
</dbReference>
<dbReference type="PANTHER" id="PTHR47074:SF11">
    <property type="entry name" value="REVERSE TRANSCRIPTASE-LIKE PROTEIN"/>
    <property type="match status" value="1"/>
</dbReference>
<dbReference type="GO" id="GO:0003676">
    <property type="term" value="F:nucleic acid binding"/>
    <property type="evidence" value="ECO:0007669"/>
    <property type="project" value="InterPro"/>
</dbReference>
<dbReference type="PANTHER" id="PTHR47074">
    <property type="entry name" value="BNAC02G40300D PROTEIN"/>
    <property type="match status" value="1"/>
</dbReference>
<protein>
    <recommendedName>
        <fullName evidence="1">RNase H type-1 domain-containing protein</fullName>
    </recommendedName>
</protein>
<accession>A0AAW2D144</accession>
<sequence>MEHGILLAQEMQLTHVIFESDASNVIDAITESALGSSVGHIIQDIIQAKASFVFCSFRHLIRDFNYAAHELALLARRIGSHQLWIGVTPPFLVPIVQADMLN</sequence>
<evidence type="ECO:0000313" key="2">
    <source>
        <dbReference type="EMBL" id="KAL0004282.1"/>
    </source>
</evidence>
<feature type="domain" description="RNase H type-1" evidence="1">
    <location>
        <begin position="3"/>
        <end position="72"/>
    </location>
</feature>
<proteinExistence type="predicted"/>
<dbReference type="Pfam" id="PF13456">
    <property type="entry name" value="RVT_3"/>
    <property type="match status" value="1"/>
</dbReference>
<dbReference type="EMBL" id="JAZDWU010000004">
    <property type="protein sequence ID" value="KAL0004282.1"/>
    <property type="molecule type" value="Genomic_DNA"/>
</dbReference>
<dbReference type="GO" id="GO:0004523">
    <property type="term" value="F:RNA-DNA hybrid ribonuclease activity"/>
    <property type="evidence" value="ECO:0007669"/>
    <property type="project" value="InterPro"/>
</dbReference>
<comment type="caution">
    <text evidence="2">The sequence shown here is derived from an EMBL/GenBank/DDBJ whole genome shotgun (WGS) entry which is preliminary data.</text>
</comment>
<reference evidence="2 3" key="1">
    <citation type="submission" date="2024-01" db="EMBL/GenBank/DDBJ databases">
        <title>A telomere-to-telomere, gap-free genome of sweet tea (Lithocarpus litseifolius).</title>
        <authorList>
            <person name="Zhou J."/>
        </authorList>
    </citation>
    <scope>NUCLEOTIDE SEQUENCE [LARGE SCALE GENOMIC DNA]</scope>
    <source>
        <strain evidence="2">Zhou-2022a</strain>
        <tissue evidence="2">Leaf</tissue>
    </source>
</reference>